<evidence type="ECO:0000256" key="2">
    <source>
        <dbReference type="ARBA" id="ARBA00022679"/>
    </source>
</evidence>
<dbReference type="GO" id="GO:0046917">
    <property type="term" value="F:triphosphoribosyl-dephospho-CoA synthase activity"/>
    <property type="evidence" value="ECO:0007669"/>
    <property type="project" value="UniProtKB-EC"/>
</dbReference>
<evidence type="ECO:0000256" key="5">
    <source>
        <dbReference type="ARBA" id="ARBA00022840"/>
    </source>
</evidence>
<dbReference type="Pfam" id="PF03802">
    <property type="entry name" value="CitX"/>
    <property type="match status" value="1"/>
</dbReference>
<dbReference type="NCBIfam" id="TIGR03124">
    <property type="entry name" value="citrate_citX"/>
    <property type="match status" value="1"/>
</dbReference>
<keyword evidence="3 7" id="KW-0548">Nucleotidyltransferase</keyword>
<evidence type="ECO:0000256" key="1">
    <source>
        <dbReference type="ARBA" id="ARBA00001210"/>
    </source>
</evidence>
<dbReference type="AlphaFoldDB" id="A0A7G9GX50"/>
<keyword evidence="2 7" id="KW-0808">Transferase</keyword>
<dbReference type="GO" id="GO:0050519">
    <property type="term" value="F:holo-citrate lyase synthase activity"/>
    <property type="evidence" value="ECO:0007669"/>
    <property type="project" value="UniProtKB-EC"/>
</dbReference>
<evidence type="ECO:0000256" key="6">
    <source>
        <dbReference type="ARBA" id="ARBA00048574"/>
    </source>
</evidence>
<dbReference type="Pfam" id="PF01874">
    <property type="entry name" value="CitG"/>
    <property type="match status" value="1"/>
</dbReference>
<comment type="catalytic activity">
    <reaction evidence="1">
        <text>3'-dephospho-CoA + ATP = 2'-(5''-triphospho-alpha-D-ribosyl)-3'-dephospho-CoA + adenine</text>
        <dbReference type="Rhea" id="RHEA:15117"/>
        <dbReference type="ChEBI" id="CHEBI:16708"/>
        <dbReference type="ChEBI" id="CHEBI:30616"/>
        <dbReference type="ChEBI" id="CHEBI:57328"/>
        <dbReference type="ChEBI" id="CHEBI:61378"/>
        <dbReference type="EC" id="2.4.2.52"/>
    </reaction>
</comment>
<dbReference type="Gene3D" id="1.10.4200.10">
    <property type="entry name" value="Triphosphoribosyl-dephospho-CoA protein"/>
    <property type="match status" value="1"/>
</dbReference>
<evidence type="ECO:0000256" key="4">
    <source>
        <dbReference type="ARBA" id="ARBA00022741"/>
    </source>
</evidence>
<name>A0A7G9GX50_9FUSO</name>
<proteinExistence type="predicted"/>
<sequence length="456" mass="52585">MLDINQFLQNREDRVVYQNSLISKYNLPLLTVRTNYPGENKNEIIANNISDIISHEIELLFEGKIIYRELIHKLEGKIHIFIINDTPKNIKFQTMYLEETHILGRCVDIDVYDCNGNGISRQEFGKGKRKCMLCDDLAFVCGRTLKHSHNEIKEYINQKYIEFKNYELKAEQLSSLLSDIALEGMIYEVSSFPSFGLVSPLSNGSHNDMNFFTFLDSSFVLKNGFKEMAKIIYSALPLDIAFKKLRIIGQQTEEQMFKTTNNVNTHKGMIFLLGIAISCTARAIFEKKEFHDIQSIIQEMTKDILKDFDKIDTSKPLTHGEKLFLEHGFTGIRGEIQNGLEVVFKGSLPIFNKTLAQTNNFNLTAVQTLIFLMSKVMDSTIVYRHDFETLHEVKTQMENIFNDGGIFIENSTEFFNRLEKEYIGRRISPGGSADLLAITIFFYKVHKIFDNLKVKF</sequence>
<keyword evidence="5" id="KW-0067">ATP-binding</keyword>
<accession>A0A7G9GX50</accession>
<dbReference type="EC" id="2.7.7.61" evidence="7"/>
<dbReference type="PANTHER" id="PTHR30201:SF2">
    <property type="entry name" value="2-(5''-TRIPHOSPHORIBOSYL)-3'-DEPHOSPHOCOENZYME-A SYNTHASE"/>
    <property type="match status" value="1"/>
</dbReference>
<organism evidence="7 8">
    <name type="scientific">Fusobacterium hominis</name>
    <dbReference type="NCBI Taxonomy" id="2764326"/>
    <lineage>
        <taxon>Bacteria</taxon>
        <taxon>Fusobacteriati</taxon>
        <taxon>Fusobacteriota</taxon>
        <taxon>Fusobacteriia</taxon>
        <taxon>Fusobacteriales</taxon>
        <taxon>Fusobacteriaceae</taxon>
        <taxon>Fusobacterium</taxon>
    </lineage>
</organism>
<evidence type="ECO:0000256" key="3">
    <source>
        <dbReference type="ARBA" id="ARBA00022695"/>
    </source>
</evidence>
<evidence type="ECO:0000313" key="8">
    <source>
        <dbReference type="Proteomes" id="UP000515913"/>
    </source>
</evidence>
<keyword evidence="7" id="KW-0456">Lyase</keyword>
<dbReference type="GO" id="GO:0005524">
    <property type="term" value="F:ATP binding"/>
    <property type="evidence" value="ECO:0007669"/>
    <property type="project" value="UniProtKB-KW"/>
</dbReference>
<protein>
    <submittedName>
        <fullName evidence="7">Citrate lyase holo-[acyl-carrier protein] synthase</fullName>
        <ecNumber evidence="7">2.7.7.61</ecNumber>
    </submittedName>
</protein>
<keyword evidence="4" id="KW-0547">Nucleotide-binding</keyword>
<dbReference type="RefSeq" id="WP_176838066.1">
    <property type="nucleotide sequence ID" value="NZ_CP060637.1"/>
</dbReference>
<dbReference type="EMBL" id="CP060637">
    <property type="protein sequence ID" value="QNM15382.1"/>
    <property type="molecule type" value="Genomic_DNA"/>
</dbReference>
<comment type="catalytic activity">
    <reaction evidence="6">
        <text>apo-[citrate lyase ACP] + 2'-(5''-triphospho-alpha-D-ribosyl)-3'-dephospho-CoA = holo-[citrate lyase ACP] + diphosphate</text>
        <dbReference type="Rhea" id="RHEA:16333"/>
        <dbReference type="Rhea" id="RHEA-COMP:10157"/>
        <dbReference type="Rhea" id="RHEA-COMP:10158"/>
        <dbReference type="ChEBI" id="CHEBI:29999"/>
        <dbReference type="ChEBI" id="CHEBI:33019"/>
        <dbReference type="ChEBI" id="CHEBI:61378"/>
        <dbReference type="ChEBI" id="CHEBI:82683"/>
        <dbReference type="EC" id="2.7.7.61"/>
    </reaction>
</comment>
<keyword evidence="8" id="KW-1185">Reference proteome</keyword>
<dbReference type="KEGG" id="fho:H9Q81_00645"/>
<evidence type="ECO:0000313" key="7">
    <source>
        <dbReference type="EMBL" id="QNM15382.1"/>
    </source>
</evidence>
<dbReference type="InterPro" id="IPR002736">
    <property type="entry name" value="CitG"/>
</dbReference>
<dbReference type="GO" id="GO:0051191">
    <property type="term" value="P:prosthetic group biosynthetic process"/>
    <property type="evidence" value="ECO:0007669"/>
    <property type="project" value="InterPro"/>
</dbReference>
<dbReference type="GO" id="GO:0016829">
    <property type="term" value="F:lyase activity"/>
    <property type="evidence" value="ECO:0007669"/>
    <property type="project" value="UniProtKB-KW"/>
</dbReference>
<dbReference type="Proteomes" id="UP000515913">
    <property type="component" value="Chromosome"/>
</dbReference>
<dbReference type="InterPro" id="IPR005551">
    <property type="entry name" value="CitX"/>
</dbReference>
<dbReference type="PANTHER" id="PTHR30201">
    <property type="entry name" value="TRIPHOSPHORIBOSYL-DEPHOSPHO-COA SYNTHASE"/>
    <property type="match status" value="1"/>
</dbReference>
<reference evidence="7 8" key="1">
    <citation type="submission" date="2020-08" db="EMBL/GenBank/DDBJ databases">
        <authorList>
            <person name="Liu C."/>
            <person name="Sun Q."/>
        </authorList>
    </citation>
    <scope>NUCLEOTIDE SEQUENCE [LARGE SCALE GENOMIC DNA]</scope>
    <source>
        <strain evidence="7 8">NSJ-57</strain>
    </source>
</reference>
<gene>
    <name evidence="7" type="primary">citX</name>
    <name evidence="7" type="ORF">H9Q81_00645</name>
</gene>